<keyword evidence="3" id="KW-1185">Reference proteome</keyword>
<accession>A0A9P7R1K9</accession>
<protein>
    <submittedName>
        <fullName evidence="2">Uncharacterized protein</fullName>
    </submittedName>
</protein>
<evidence type="ECO:0000256" key="1">
    <source>
        <dbReference type="ARBA" id="ARBA00005375"/>
    </source>
</evidence>
<comment type="caution">
    <text evidence="2">The sequence shown here is derived from an EMBL/GenBank/DDBJ whole genome shotgun (WGS) entry which is preliminary data.</text>
</comment>
<dbReference type="Proteomes" id="UP000699042">
    <property type="component" value="Unassembled WGS sequence"/>
</dbReference>
<sequence length="68" mass="7663">MIDHSCSVTAAASVQGLTLLPRHGYRSAASRREGKQERCLGTIRCVPWKAWTLSDSPRRRRRRPGLTT</sequence>
<reference evidence="2" key="1">
    <citation type="submission" date="2021-05" db="EMBL/GenBank/DDBJ databases">
        <title>Comparative genomics of three Colletotrichum scovillei strains and genetic complementation revealed genes involved fungal growth and virulence on chili pepper.</title>
        <authorList>
            <person name="Hsieh D.-K."/>
            <person name="Chuang S.-C."/>
            <person name="Chen C.-Y."/>
            <person name="Chao Y.-T."/>
            <person name="Lu M.-Y.J."/>
            <person name="Lee M.-H."/>
            <person name="Shih M.-C."/>
        </authorList>
    </citation>
    <scope>NUCLEOTIDE SEQUENCE</scope>
    <source>
        <strain evidence="2">Coll-153</strain>
    </source>
</reference>
<proteinExistence type="inferred from homology"/>
<evidence type="ECO:0000313" key="2">
    <source>
        <dbReference type="EMBL" id="KAG7047127.1"/>
    </source>
</evidence>
<dbReference type="InterPro" id="IPR033379">
    <property type="entry name" value="Acid_Pase_AS"/>
</dbReference>
<dbReference type="EMBL" id="JAESDN010000008">
    <property type="protein sequence ID" value="KAG7047127.1"/>
    <property type="molecule type" value="Genomic_DNA"/>
</dbReference>
<gene>
    <name evidence="2" type="ORF">JMJ77_015340</name>
</gene>
<dbReference type="PROSITE" id="PS00616">
    <property type="entry name" value="HIS_ACID_PHOSPHAT_1"/>
    <property type="match status" value="1"/>
</dbReference>
<evidence type="ECO:0000313" key="3">
    <source>
        <dbReference type="Proteomes" id="UP000699042"/>
    </source>
</evidence>
<name>A0A9P7R1K9_9PEZI</name>
<dbReference type="AlphaFoldDB" id="A0A9P7R1K9"/>
<organism evidence="2 3">
    <name type="scientific">Colletotrichum scovillei</name>
    <dbReference type="NCBI Taxonomy" id="1209932"/>
    <lineage>
        <taxon>Eukaryota</taxon>
        <taxon>Fungi</taxon>
        <taxon>Dikarya</taxon>
        <taxon>Ascomycota</taxon>
        <taxon>Pezizomycotina</taxon>
        <taxon>Sordariomycetes</taxon>
        <taxon>Hypocreomycetidae</taxon>
        <taxon>Glomerellales</taxon>
        <taxon>Glomerellaceae</taxon>
        <taxon>Colletotrichum</taxon>
        <taxon>Colletotrichum acutatum species complex</taxon>
    </lineage>
</organism>
<comment type="similarity">
    <text evidence="1">Belongs to the histidine acid phosphatase family.</text>
</comment>